<protein>
    <submittedName>
        <fullName evidence="2">Uncharacterized protein</fullName>
    </submittedName>
</protein>
<sequence>MSLAAHLPALPVRPRLLPALLASMALLLGVKLQTLLFGAPGPAPGLALVAPAQAGGTPAGGTPAGNAPSGNAPAR</sequence>
<feature type="non-terminal residue" evidence="2">
    <location>
        <position position="75"/>
    </location>
</feature>
<proteinExistence type="predicted"/>
<dbReference type="Proteomes" id="UP000697995">
    <property type="component" value="Unassembled WGS sequence"/>
</dbReference>
<feature type="region of interest" description="Disordered" evidence="1">
    <location>
        <begin position="52"/>
        <end position="75"/>
    </location>
</feature>
<gene>
    <name evidence="2" type="ORF">CKO45_20195</name>
</gene>
<reference evidence="2 3" key="1">
    <citation type="journal article" date="2020" name="Microorganisms">
        <title>Osmotic Adaptation and Compatible Solute Biosynthesis of Phototrophic Bacteria as Revealed from Genome Analyses.</title>
        <authorList>
            <person name="Imhoff J.F."/>
            <person name="Rahn T."/>
            <person name="Kunzel S."/>
            <person name="Keller A."/>
            <person name="Neulinger S.C."/>
        </authorList>
    </citation>
    <scope>NUCLEOTIDE SEQUENCE [LARGE SCALE GENOMIC DNA]</scope>
    <source>
        <strain evidence="2 3">DSM 15382</strain>
    </source>
</reference>
<dbReference type="EMBL" id="NRSG01000189">
    <property type="protein sequence ID" value="MBK1660549.1"/>
    <property type="molecule type" value="Genomic_DNA"/>
</dbReference>
<keyword evidence="3" id="KW-1185">Reference proteome</keyword>
<organism evidence="2 3">
    <name type="scientific">Paracraurococcus ruber</name>
    <dbReference type="NCBI Taxonomy" id="77675"/>
    <lineage>
        <taxon>Bacteria</taxon>
        <taxon>Pseudomonadati</taxon>
        <taxon>Pseudomonadota</taxon>
        <taxon>Alphaproteobacteria</taxon>
        <taxon>Acetobacterales</taxon>
        <taxon>Roseomonadaceae</taxon>
        <taxon>Paracraurococcus</taxon>
    </lineage>
</organism>
<evidence type="ECO:0000256" key="1">
    <source>
        <dbReference type="SAM" id="MobiDB-lite"/>
    </source>
</evidence>
<feature type="compositionally biased region" description="Low complexity" evidence="1">
    <location>
        <begin position="64"/>
        <end position="75"/>
    </location>
</feature>
<comment type="caution">
    <text evidence="2">The sequence shown here is derived from an EMBL/GenBank/DDBJ whole genome shotgun (WGS) entry which is preliminary data.</text>
</comment>
<name>A0ABS1D1E4_9PROT</name>
<evidence type="ECO:0000313" key="3">
    <source>
        <dbReference type="Proteomes" id="UP000697995"/>
    </source>
</evidence>
<evidence type="ECO:0000313" key="2">
    <source>
        <dbReference type="EMBL" id="MBK1660549.1"/>
    </source>
</evidence>
<accession>A0ABS1D1E4</accession>
<dbReference type="RefSeq" id="WP_200306012.1">
    <property type="nucleotide sequence ID" value="NZ_NRSG01000189.1"/>
</dbReference>